<evidence type="ECO:0000256" key="2">
    <source>
        <dbReference type="ARBA" id="ARBA00008685"/>
    </source>
</evidence>
<feature type="transmembrane region" description="Helical" evidence="10">
    <location>
        <begin position="381"/>
        <end position="404"/>
    </location>
</feature>
<keyword evidence="4 10" id="KW-0812">Transmembrane</keyword>
<evidence type="ECO:0000256" key="7">
    <source>
        <dbReference type="ARBA" id="ARBA00023170"/>
    </source>
</evidence>
<keyword evidence="8" id="KW-0325">Glycoprotein</keyword>
<dbReference type="Proteomes" id="UP000747542">
    <property type="component" value="Unassembled WGS sequence"/>
</dbReference>
<dbReference type="Gene3D" id="1.10.287.70">
    <property type="match status" value="1"/>
</dbReference>
<comment type="similarity">
    <text evidence="2">Belongs to the glutamate-gated ion channel (TC 1.A.10.1) family.</text>
</comment>
<keyword evidence="3" id="KW-1003">Cell membrane</keyword>
<evidence type="ECO:0000259" key="11">
    <source>
        <dbReference type="SMART" id="SM00079"/>
    </source>
</evidence>
<feature type="compositionally biased region" description="Basic residues" evidence="9">
    <location>
        <begin position="1"/>
        <end position="12"/>
    </location>
</feature>
<dbReference type="EMBL" id="JAHLQT010039062">
    <property type="protein sequence ID" value="KAG7156633.1"/>
    <property type="molecule type" value="Genomic_DNA"/>
</dbReference>
<gene>
    <name evidence="12" type="primary">Grid2-L16</name>
    <name evidence="12" type="ORF">Hamer_G006619</name>
</gene>
<keyword evidence="5 10" id="KW-1133">Transmembrane helix</keyword>
<evidence type="ECO:0000256" key="4">
    <source>
        <dbReference type="ARBA" id="ARBA00022692"/>
    </source>
</evidence>
<dbReference type="GO" id="GO:0050906">
    <property type="term" value="P:detection of stimulus involved in sensory perception"/>
    <property type="evidence" value="ECO:0007669"/>
    <property type="project" value="UniProtKB-ARBA"/>
</dbReference>
<evidence type="ECO:0000256" key="1">
    <source>
        <dbReference type="ARBA" id="ARBA00004651"/>
    </source>
</evidence>
<dbReference type="Gene3D" id="3.40.190.10">
    <property type="entry name" value="Periplasmic binding protein-like II"/>
    <property type="match status" value="1"/>
</dbReference>
<name>A0A8J5JIF9_HOMAM</name>
<evidence type="ECO:0000256" key="9">
    <source>
        <dbReference type="SAM" id="MobiDB-lite"/>
    </source>
</evidence>
<dbReference type="SMART" id="SM00079">
    <property type="entry name" value="PBPe"/>
    <property type="match status" value="1"/>
</dbReference>
<dbReference type="InterPro" id="IPR052192">
    <property type="entry name" value="Insect_Ionotropic_Sensory_Rcpt"/>
</dbReference>
<keyword evidence="13" id="KW-1185">Reference proteome</keyword>
<comment type="subcellular location">
    <subcellularLocation>
        <location evidence="1">Cell membrane</location>
        <topology evidence="1">Multi-pass membrane protein</topology>
    </subcellularLocation>
</comment>
<evidence type="ECO:0000313" key="12">
    <source>
        <dbReference type="EMBL" id="KAG7156633.1"/>
    </source>
</evidence>
<dbReference type="AlphaFoldDB" id="A0A8J5JIF9"/>
<feature type="region of interest" description="Disordered" evidence="9">
    <location>
        <begin position="1"/>
        <end position="35"/>
    </location>
</feature>
<dbReference type="PANTHER" id="PTHR42643">
    <property type="entry name" value="IONOTROPIC RECEPTOR 20A-RELATED"/>
    <property type="match status" value="1"/>
</dbReference>
<organism evidence="12 13">
    <name type="scientific">Homarus americanus</name>
    <name type="common">American lobster</name>
    <dbReference type="NCBI Taxonomy" id="6706"/>
    <lineage>
        <taxon>Eukaryota</taxon>
        <taxon>Metazoa</taxon>
        <taxon>Ecdysozoa</taxon>
        <taxon>Arthropoda</taxon>
        <taxon>Crustacea</taxon>
        <taxon>Multicrustacea</taxon>
        <taxon>Malacostraca</taxon>
        <taxon>Eumalacostraca</taxon>
        <taxon>Eucarida</taxon>
        <taxon>Decapoda</taxon>
        <taxon>Pleocyemata</taxon>
        <taxon>Astacidea</taxon>
        <taxon>Nephropoidea</taxon>
        <taxon>Nephropidae</taxon>
        <taxon>Homarus</taxon>
    </lineage>
</organism>
<dbReference type="Pfam" id="PF00060">
    <property type="entry name" value="Lig_chan"/>
    <property type="match status" value="1"/>
</dbReference>
<keyword evidence="7 12" id="KW-0675">Receptor</keyword>
<evidence type="ECO:0000256" key="5">
    <source>
        <dbReference type="ARBA" id="ARBA00022989"/>
    </source>
</evidence>
<evidence type="ECO:0000313" key="13">
    <source>
        <dbReference type="Proteomes" id="UP000747542"/>
    </source>
</evidence>
<sequence length="424" mass="47813">MRQPRLVHHTSHRCGAGRDDTGKGARGPQTPEGDDEELEYRAELYRTDYYYHKSCLDHQRTYCLPRILTEWVKGVLTRLHLHTPVVSPSTHAYNLTHALTHHLASFQRVGHQELTGCWVTSPAKDLSQHTPLRGQEYRAHVRATIKALLQGHVLTIVLKHEMDMALGPTSITEEREKAIDFTTPFDFEPWDIMIPASQENVDLSAFLMPFSIRQPRSETVKVLSGWWWVFCVITIASYSSKLIASITVRFTTPPVTSLLQMYSEAGSMFGKVGQLHREREGLLVKSFKGGVEAVLEKEFAYIEDASLLEYAIADDLAVHGDCRMSLVGDHFFFTRFGMILQRKILQFIQTGLMDAWKKRFWPGASRCVGAAAKRPVRALNFLDVAGTLLLLLGGLALSALLFLVEMMYSRCHGWTPGRGTAGLK</sequence>
<protein>
    <submittedName>
        <fullName evidence="12">Glutamate receptor ionotropic, delta-2-like 16</fullName>
    </submittedName>
</protein>
<proteinExistence type="inferred from homology"/>
<dbReference type="GO" id="GO:0005886">
    <property type="term" value="C:plasma membrane"/>
    <property type="evidence" value="ECO:0007669"/>
    <property type="project" value="UniProtKB-SubCell"/>
</dbReference>
<accession>A0A8J5JIF9</accession>
<evidence type="ECO:0000256" key="10">
    <source>
        <dbReference type="SAM" id="Phobius"/>
    </source>
</evidence>
<comment type="caution">
    <text evidence="12">The sequence shown here is derived from an EMBL/GenBank/DDBJ whole genome shotgun (WGS) entry which is preliminary data.</text>
</comment>
<dbReference type="GO" id="GO:0015276">
    <property type="term" value="F:ligand-gated monoatomic ion channel activity"/>
    <property type="evidence" value="ECO:0007669"/>
    <property type="project" value="InterPro"/>
</dbReference>
<evidence type="ECO:0000256" key="3">
    <source>
        <dbReference type="ARBA" id="ARBA00022475"/>
    </source>
</evidence>
<evidence type="ECO:0000256" key="8">
    <source>
        <dbReference type="ARBA" id="ARBA00023180"/>
    </source>
</evidence>
<dbReference type="PANTHER" id="PTHR42643:SF24">
    <property type="entry name" value="IONOTROPIC RECEPTOR 60A"/>
    <property type="match status" value="1"/>
</dbReference>
<dbReference type="SUPFAM" id="SSF53850">
    <property type="entry name" value="Periplasmic binding protein-like II"/>
    <property type="match status" value="1"/>
</dbReference>
<dbReference type="InterPro" id="IPR001320">
    <property type="entry name" value="Iontro_rcpt_C"/>
</dbReference>
<reference evidence="12" key="1">
    <citation type="journal article" date="2021" name="Sci. Adv.">
        <title>The American lobster genome reveals insights on longevity, neural, and immune adaptations.</title>
        <authorList>
            <person name="Polinski J.M."/>
            <person name="Zimin A.V."/>
            <person name="Clark K.F."/>
            <person name="Kohn A.B."/>
            <person name="Sadowski N."/>
            <person name="Timp W."/>
            <person name="Ptitsyn A."/>
            <person name="Khanna P."/>
            <person name="Romanova D.Y."/>
            <person name="Williams P."/>
            <person name="Greenwood S.J."/>
            <person name="Moroz L.L."/>
            <person name="Walt D.R."/>
            <person name="Bodnar A.G."/>
        </authorList>
    </citation>
    <scope>NUCLEOTIDE SEQUENCE</scope>
    <source>
        <strain evidence="12">GMGI-L3</strain>
    </source>
</reference>
<feature type="domain" description="Ionotropic glutamate receptor C-terminal" evidence="11">
    <location>
        <begin position="140"/>
        <end position="363"/>
    </location>
</feature>
<evidence type="ECO:0000256" key="6">
    <source>
        <dbReference type="ARBA" id="ARBA00023136"/>
    </source>
</evidence>
<keyword evidence="6 10" id="KW-0472">Membrane</keyword>